<feature type="compositionally biased region" description="Basic residues" evidence="1">
    <location>
        <begin position="19"/>
        <end position="30"/>
    </location>
</feature>
<dbReference type="InParanoid" id="A0A0C3BVR7"/>
<dbReference type="AlphaFoldDB" id="A0A0C3BVR7"/>
<evidence type="ECO:0000313" key="2">
    <source>
        <dbReference type="EMBL" id="KIM90603.1"/>
    </source>
</evidence>
<dbReference type="OrthoDB" id="2873061at2759"/>
<accession>A0A0C3BVR7</accession>
<gene>
    <name evidence="2" type="ORF">PILCRDRAFT_812357</name>
</gene>
<organism evidence="2 3">
    <name type="scientific">Piloderma croceum (strain F 1598)</name>
    <dbReference type="NCBI Taxonomy" id="765440"/>
    <lineage>
        <taxon>Eukaryota</taxon>
        <taxon>Fungi</taxon>
        <taxon>Dikarya</taxon>
        <taxon>Basidiomycota</taxon>
        <taxon>Agaricomycotina</taxon>
        <taxon>Agaricomycetes</taxon>
        <taxon>Agaricomycetidae</taxon>
        <taxon>Atheliales</taxon>
        <taxon>Atheliaceae</taxon>
        <taxon>Piloderma</taxon>
    </lineage>
</organism>
<feature type="compositionally biased region" description="Basic residues" evidence="1">
    <location>
        <begin position="44"/>
        <end position="56"/>
    </location>
</feature>
<evidence type="ECO:0000256" key="1">
    <source>
        <dbReference type="SAM" id="MobiDB-lite"/>
    </source>
</evidence>
<sequence>MSQPRAASVSSEYEDPPRRPSRNRRGRSRTPRSLSAGSDEPQHSPHHPPANRRGKNKGGLPAVDEAEDTTRAVANTPRDTATKLAETVAQNKDDGGKEDSTLSLRLDLNLDVYVKLTAKVHGDITLTLFE</sequence>
<feature type="compositionally biased region" description="Polar residues" evidence="1">
    <location>
        <begin position="1"/>
        <end position="11"/>
    </location>
</feature>
<dbReference type="Proteomes" id="UP000054166">
    <property type="component" value="Unassembled WGS sequence"/>
</dbReference>
<name>A0A0C3BVR7_PILCF</name>
<proteinExistence type="predicted"/>
<evidence type="ECO:0000313" key="3">
    <source>
        <dbReference type="Proteomes" id="UP000054166"/>
    </source>
</evidence>
<dbReference type="EMBL" id="KN832973">
    <property type="protein sequence ID" value="KIM90603.1"/>
    <property type="molecule type" value="Genomic_DNA"/>
</dbReference>
<keyword evidence="3" id="KW-1185">Reference proteome</keyword>
<feature type="region of interest" description="Disordered" evidence="1">
    <location>
        <begin position="1"/>
        <end position="81"/>
    </location>
</feature>
<reference evidence="3" key="2">
    <citation type="submission" date="2015-01" db="EMBL/GenBank/DDBJ databases">
        <title>Evolutionary Origins and Diversification of the Mycorrhizal Mutualists.</title>
        <authorList>
            <consortium name="DOE Joint Genome Institute"/>
            <consortium name="Mycorrhizal Genomics Consortium"/>
            <person name="Kohler A."/>
            <person name="Kuo A."/>
            <person name="Nagy L.G."/>
            <person name="Floudas D."/>
            <person name="Copeland A."/>
            <person name="Barry K.W."/>
            <person name="Cichocki N."/>
            <person name="Veneault-Fourrey C."/>
            <person name="LaButti K."/>
            <person name="Lindquist E.A."/>
            <person name="Lipzen A."/>
            <person name="Lundell T."/>
            <person name="Morin E."/>
            <person name="Murat C."/>
            <person name="Riley R."/>
            <person name="Ohm R."/>
            <person name="Sun H."/>
            <person name="Tunlid A."/>
            <person name="Henrissat B."/>
            <person name="Grigoriev I.V."/>
            <person name="Hibbett D.S."/>
            <person name="Martin F."/>
        </authorList>
    </citation>
    <scope>NUCLEOTIDE SEQUENCE [LARGE SCALE GENOMIC DNA]</scope>
    <source>
        <strain evidence="3">F 1598</strain>
    </source>
</reference>
<reference evidence="2 3" key="1">
    <citation type="submission" date="2014-04" db="EMBL/GenBank/DDBJ databases">
        <authorList>
            <consortium name="DOE Joint Genome Institute"/>
            <person name="Kuo A."/>
            <person name="Tarkka M."/>
            <person name="Buscot F."/>
            <person name="Kohler A."/>
            <person name="Nagy L.G."/>
            <person name="Floudas D."/>
            <person name="Copeland A."/>
            <person name="Barry K.W."/>
            <person name="Cichocki N."/>
            <person name="Veneault-Fourrey C."/>
            <person name="LaButti K."/>
            <person name="Lindquist E.A."/>
            <person name="Lipzen A."/>
            <person name="Lundell T."/>
            <person name="Morin E."/>
            <person name="Murat C."/>
            <person name="Sun H."/>
            <person name="Tunlid A."/>
            <person name="Henrissat B."/>
            <person name="Grigoriev I.V."/>
            <person name="Hibbett D.S."/>
            <person name="Martin F."/>
            <person name="Nordberg H.P."/>
            <person name="Cantor M.N."/>
            <person name="Hua S.X."/>
        </authorList>
    </citation>
    <scope>NUCLEOTIDE SEQUENCE [LARGE SCALE GENOMIC DNA]</scope>
    <source>
        <strain evidence="2 3">F 1598</strain>
    </source>
</reference>
<protein>
    <submittedName>
        <fullName evidence="2">Uncharacterized protein</fullName>
    </submittedName>
</protein>
<dbReference type="PANTHER" id="PTHR35587">
    <property type="entry name" value="EXPRESSED PROTEIN"/>
    <property type="match status" value="1"/>
</dbReference>
<dbReference type="HOGENOM" id="CLU_059402_1_1_1"/>
<dbReference type="PANTHER" id="PTHR35587:SF3">
    <property type="entry name" value="EXPRESSED PROTEIN"/>
    <property type="match status" value="1"/>
</dbReference>